<dbReference type="AlphaFoldDB" id="A0A0R1MJ74"/>
<dbReference type="GeneID" id="98309491"/>
<reference evidence="1 2" key="1">
    <citation type="journal article" date="2015" name="Genome Announc.">
        <title>Expanding the biotechnology potential of lactobacilli through comparative genomics of 213 strains and associated genera.</title>
        <authorList>
            <person name="Sun Z."/>
            <person name="Harris H.M."/>
            <person name="McCann A."/>
            <person name="Guo C."/>
            <person name="Argimon S."/>
            <person name="Zhang W."/>
            <person name="Yang X."/>
            <person name="Jeffery I.B."/>
            <person name="Cooney J.C."/>
            <person name="Kagawa T.F."/>
            <person name="Liu W."/>
            <person name="Song Y."/>
            <person name="Salvetti E."/>
            <person name="Wrobel A."/>
            <person name="Rasinkangas P."/>
            <person name="Parkhill J."/>
            <person name="Rea M.C."/>
            <person name="O'Sullivan O."/>
            <person name="Ritari J."/>
            <person name="Douillard F.P."/>
            <person name="Paul Ross R."/>
            <person name="Yang R."/>
            <person name="Briner A.E."/>
            <person name="Felis G.E."/>
            <person name="de Vos W.M."/>
            <person name="Barrangou R."/>
            <person name="Klaenhammer T.R."/>
            <person name="Caufield P.W."/>
            <person name="Cui Y."/>
            <person name="Zhang H."/>
            <person name="O'Toole P.W."/>
        </authorList>
    </citation>
    <scope>NUCLEOTIDE SEQUENCE [LARGE SCALE GENOMIC DNA]</scope>
    <source>
        <strain evidence="1 2">DSM 19519</strain>
    </source>
</reference>
<dbReference type="RefSeq" id="WP_057868825.1">
    <property type="nucleotide sequence ID" value="NZ_AZDX01000003.1"/>
</dbReference>
<dbReference type="EMBL" id="AZDX01000003">
    <property type="protein sequence ID" value="KRL08039.1"/>
    <property type="molecule type" value="Genomic_DNA"/>
</dbReference>
<evidence type="ECO:0000313" key="2">
    <source>
        <dbReference type="Proteomes" id="UP000051448"/>
    </source>
</evidence>
<keyword evidence="2" id="KW-1185">Reference proteome</keyword>
<evidence type="ECO:0000313" key="1">
    <source>
        <dbReference type="EMBL" id="KRL08039.1"/>
    </source>
</evidence>
<dbReference type="Proteomes" id="UP000051448">
    <property type="component" value="Unassembled WGS sequence"/>
</dbReference>
<dbReference type="STRING" id="1423759.FC92_GL001112"/>
<gene>
    <name evidence="1" type="ORF">FC92_GL001112</name>
</gene>
<sequence>MLKEKSIEALEKKLFNYKGSKVPGRKYKFVKENNLYFGNSIIMVKIENYAPVIGNEQNDKLNNKVMELNKEILDKKRNFISIDAELFISLARIKKNGYIRFVSKKNKNIEVIIEGGIKVELPFSYEFDFDFVLNSKSMIDILTFMKANVNGTSVDIGFNKNGLEPLVWYINYPDHKTYIIQSPIRLS</sequence>
<comment type="caution">
    <text evidence="1">The sequence shown here is derived from an EMBL/GenBank/DDBJ whole genome shotgun (WGS) entry which is preliminary data.</text>
</comment>
<name>A0A0R1MJ74_9LACO</name>
<proteinExistence type="predicted"/>
<organism evidence="1 2">
    <name type="scientific">Liquorilactobacillus hordei DSM 19519</name>
    <dbReference type="NCBI Taxonomy" id="1423759"/>
    <lineage>
        <taxon>Bacteria</taxon>
        <taxon>Bacillati</taxon>
        <taxon>Bacillota</taxon>
        <taxon>Bacilli</taxon>
        <taxon>Lactobacillales</taxon>
        <taxon>Lactobacillaceae</taxon>
        <taxon>Liquorilactobacillus</taxon>
    </lineage>
</organism>
<dbReference type="PATRIC" id="fig|1423759.3.peg.1177"/>
<protein>
    <submittedName>
        <fullName evidence="1">Uncharacterized protein</fullName>
    </submittedName>
</protein>
<accession>A0A0R1MJ74</accession>